<evidence type="ECO:0000256" key="1">
    <source>
        <dbReference type="SAM" id="Phobius"/>
    </source>
</evidence>
<feature type="transmembrane region" description="Helical" evidence="1">
    <location>
        <begin position="345"/>
        <end position="363"/>
    </location>
</feature>
<dbReference type="STRING" id="1925591.BI308_16450"/>
<feature type="transmembrane region" description="Helical" evidence="1">
    <location>
        <begin position="175"/>
        <end position="192"/>
    </location>
</feature>
<feature type="transmembrane region" description="Helical" evidence="1">
    <location>
        <begin position="59"/>
        <end position="80"/>
    </location>
</feature>
<feature type="transmembrane region" description="Helical" evidence="1">
    <location>
        <begin position="107"/>
        <end position="131"/>
    </location>
</feature>
<keyword evidence="1" id="KW-1133">Transmembrane helix</keyword>
<gene>
    <name evidence="2" type="ORF">BI308_16450</name>
</gene>
<keyword evidence="1" id="KW-0472">Membrane</keyword>
<feature type="transmembrane region" description="Helical" evidence="1">
    <location>
        <begin position="406"/>
        <end position="427"/>
    </location>
</feature>
<protein>
    <submittedName>
        <fullName evidence="2">Uncharacterized protein</fullName>
    </submittedName>
</protein>
<keyword evidence="1" id="KW-0812">Transmembrane</keyword>
<feature type="transmembrane region" description="Helical" evidence="1">
    <location>
        <begin position="26"/>
        <end position="47"/>
    </location>
</feature>
<proteinExistence type="predicted"/>
<dbReference type="AlphaFoldDB" id="A0A1L9QP94"/>
<feature type="transmembrane region" description="Helical" evidence="1">
    <location>
        <begin position="261"/>
        <end position="277"/>
    </location>
</feature>
<comment type="caution">
    <text evidence="2">The sequence shown here is derived from an EMBL/GenBank/DDBJ whole genome shotgun (WGS) entry which is preliminary data.</text>
</comment>
<feature type="transmembrane region" description="Helical" evidence="1">
    <location>
        <begin position="457"/>
        <end position="475"/>
    </location>
</feature>
<evidence type="ECO:0000313" key="2">
    <source>
        <dbReference type="EMBL" id="OJJ24500.1"/>
    </source>
</evidence>
<organism evidence="2 3">
    <name type="scientific">Roseofilum reptotaenium AO1-A</name>
    <dbReference type="NCBI Taxonomy" id="1925591"/>
    <lineage>
        <taxon>Bacteria</taxon>
        <taxon>Bacillati</taxon>
        <taxon>Cyanobacteriota</taxon>
        <taxon>Cyanophyceae</taxon>
        <taxon>Desertifilales</taxon>
        <taxon>Desertifilaceae</taxon>
        <taxon>Roseofilum</taxon>
    </lineage>
</organism>
<feature type="transmembrane region" description="Helical" evidence="1">
    <location>
        <begin position="375"/>
        <end position="394"/>
    </location>
</feature>
<evidence type="ECO:0000313" key="3">
    <source>
        <dbReference type="Proteomes" id="UP000183940"/>
    </source>
</evidence>
<dbReference type="Proteomes" id="UP000183940">
    <property type="component" value="Unassembled WGS sequence"/>
</dbReference>
<dbReference type="EMBL" id="MLAW01000030">
    <property type="protein sequence ID" value="OJJ24500.1"/>
    <property type="molecule type" value="Genomic_DNA"/>
</dbReference>
<feature type="transmembrane region" description="Helical" evidence="1">
    <location>
        <begin position="143"/>
        <end position="163"/>
    </location>
</feature>
<keyword evidence="3" id="KW-1185">Reference proteome</keyword>
<feature type="transmembrane region" description="Helical" evidence="1">
    <location>
        <begin position="212"/>
        <end position="240"/>
    </location>
</feature>
<name>A0A1L9QP94_9CYAN</name>
<accession>A0A1L9QP94</accession>
<reference evidence="2" key="1">
    <citation type="submission" date="2016-10" db="EMBL/GenBank/DDBJ databases">
        <title>CRISPR-Cas defence system in Roseofilum reptotaenium: evidence of a bacteriophage-cyanobacterium arms race in the coral black band disease.</title>
        <authorList>
            <person name="Buerger P."/>
            <person name="Wood-Charlson E.M."/>
            <person name="Weynberg K.D."/>
            <person name="Willis B."/>
            <person name="Van Oppen M.J."/>
        </authorList>
    </citation>
    <scope>NUCLEOTIDE SEQUENCE [LARGE SCALE GENOMIC DNA]</scope>
    <source>
        <strain evidence="2">AO1-A</strain>
    </source>
</reference>
<feature type="transmembrane region" description="Helical" evidence="1">
    <location>
        <begin position="433"/>
        <end position="450"/>
    </location>
</feature>
<sequence>MDSVFNRIGEWNPQLLRELKGRLKPAPLLLALGAAVILQGLLILIATEYNHYQEFSWSVIFHTLGWIIPLTLWICGVFLLTSDMAKEVRKGTLNFIRFSPQESKKVLWGKILGVPIVVYFFALLCLPLHALAALQEYSLVHVLALYSLWGLGCCVCYSLALLFGLIGNEKIGEQARAGSASLISLMVMPYYLQGVNWCLDEYVFHQARYFDGYWFTLPLSSASVGYGLTVVTGVGIAYWIAQIVNRVYQNPLGTRMSKSQSYGMIAGLQIWLLGFALPVELDYPDQGCYLLFALSLFNLMVVLLSSFMVAPERQNCLDWARYRHQQPRENRGLIGDLLWGEKSPAVVAIALQVLIVTGIWVFWACIRLPNPERTWAIFSLILSANLMLIYGLIIQLSLLNRSKKRMAIAGFLVFAGLLLPLMIVGVLELSPKMAAGWWMFSVFGGAWFALEQTAQTLVLPFAFSLLAQWALFTGLNTTLISQLNKAGESTTKALMNY</sequence>
<feature type="transmembrane region" description="Helical" evidence="1">
    <location>
        <begin position="289"/>
        <end position="310"/>
    </location>
</feature>